<keyword evidence="1" id="KW-0732">Signal</keyword>
<dbReference type="PANTHER" id="PTHR35017:SF6">
    <property type="entry name" value="SHKT DOMAIN-CONTAINING PROTEIN"/>
    <property type="match status" value="1"/>
</dbReference>
<sequence>MDFSWILALLPLLLSAQNLTDNSLAYRPRYQHPAYRLLPQRTNIQIPKSFIIGRTVGNVPQVSDRELPCCRDESGGSLCRTLKTNDPRGFGTRCASEPDFSLVVCCKTCTEMGTDYRERAASFFSGTQNTTNCFDRMSLAYCSRFQTGTDAWNARRWSCDTEHYRLGFRECKGDREMQQGIDPKLELSLVAIIAALSSSASTHRPLQPPPHPLQLMPISVEISPIGSTIFPLKSLRLSNPQPV</sequence>
<reference evidence="3" key="1">
    <citation type="submission" date="2024-02" db="UniProtKB">
        <authorList>
            <consortium name="WormBaseParasite"/>
        </authorList>
    </citation>
    <scope>IDENTIFICATION</scope>
</reference>
<organism evidence="2 3">
    <name type="scientific">Mesorhabditis belari</name>
    <dbReference type="NCBI Taxonomy" id="2138241"/>
    <lineage>
        <taxon>Eukaryota</taxon>
        <taxon>Metazoa</taxon>
        <taxon>Ecdysozoa</taxon>
        <taxon>Nematoda</taxon>
        <taxon>Chromadorea</taxon>
        <taxon>Rhabditida</taxon>
        <taxon>Rhabditina</taxon>
        <taxon>Rhabditomorpha</taxon>
        <taxon>Rhabditoidea</taxon>
        <taxon>Rhabditidae</taxon>
        <taxon>Mesorhabditinae</taxon>
        <taxon>Mesorhabditis</taxon>
    </lineage>
</organism>
<evidence type="ECO:0000256" key="1">
    <source>
        <dbReference type="SAM" id="SignalP"/>
    </source>
</evidence>
<evidence type="ECO:0000313" key="3">
    <source>
        <dbReference type="WBParaSite" id="MBELARI_LOCUS19508"/>
    </source>
</evidence>
<dbReference type="AlphaFoldDB" id="A0AAF3EZ35"/>
<dbReference type="WBParaSite" id="MBELARI_LOCUS19508">
    <property type="protein sequence ID" value="MBELARI_LOCUS19508"/>
    <property type="gene ID" value="MBELARI_LOCUS19508"/>
</dbReference>
<keyword evidence="2" id="KW-1185">Reference proteome</keyword>
<dbReference type="PANTHER" id="PTHR35017">
    <property type="entry name" value="PROTEIN CBG16223-RELATED"/>
    <property type="match status" value="1"/>
</dbReference>
<feature type="signal peptide" evidence="1">
    <location>
        <begin position="1"/>
        <end position="16"/>
    </location>
</feature>
<dbReference type="Proteomes" id="UP000887575">
    <property type="component" value="Unassembled WGS sequence"/>
</dbReference>
<accession>A0AAF3EZ35</accession>
<evidence type="ECO:0000313" key="2">
    <source>
        <dbReference type="Proteomes" id="UP000887575"/>
    </source>
</evidence>
<feature type="chain" id="PRO_5042213657" evidence="1">
    <location>
        <begin position="17"/>
        <end position="243"/>
    </location>
</feature>
<name>A0AAF3EZ35_9BILA</name>
<proteinExistence type="predicted"/>
<protein>
    <submittedName>
        <fullName evidence="3">Uncharacterized protein</fullName>
    </submittedName>
</protein>